<protein>
    <submittedName>
        <fullName evidence="1">Uncharacterized protein</fullName>
    </submittedName>
</protein>
<evidence type="ECO:0000313" key="1">
    <source>
        <dbReference type="EMBL" id="KAJ8006466.1"/>
    </source>
</evidence>
<comment type="caution">
    <text evidence="1">The sequence shown here is derived from an EMBL/GenBank/DDBJ whole genome shotgun (WGS) entry which is preliminary data.</text>
</comment>
<dbReference type="EMBL" id="CM055736">
    <property type="protein sequence ID" value="KAJ8006466.1"/>
    <property type="molecule type" value="Genomic_DNA"/>
</dbReference>
<sequence>MSDPELPPDQGSPSPTDERQHRGSAGQPRPAEPLPSPQTRPARQWASSYLAHSPFSARYADLGMSPSLAQGLLQMEGLGSGAYVSAEEQQQELVYSSRGQYEEPPSSSRPRPVGGSTGTVISVCVWVCMTHQGAQLHHLTQVGLSSRIGAYAGVGRSVSGPTGCSWNQQPPDQDLPRPGASRESVLSFPDFSSSAVFQMPSSSLGDHSVPPMLLAPPTPEFPLDDSSPSAQSSASLIKAIREELRQLALKQAAVAGSYS</sequence>
<keyword evidence="2" id="KW-1185">Reference proteome</keyword>
<proteinExistence type="predicted"/>
<name>A0ACC2GS21_DALPE</name>
<organism evidence="1 2">
    <name type="scientific">Dallia pectoralis</name>
    <name type="common">Alaska blackfish</name>
    <dbReference type="NCBI Taxonomy" id="75939"/>
    <lineage>
        <taxon>Eukaryota</taxon>
        <taxon>Metazoa</taxon>
        <taxon>Chordata</taxon>
        <taxon>Craniata</taxon>
        <taxon>Vertebrata</taxon>
        <taxon>Euteleostomi</taxon>
        <taxon>Actinopterygii</taxon>
        <taxon>Neopterygii</taxon>
        <taxon>Teleostei</taxon>
        <taxon>Protacanthopterygii</taxon>
        <taxon>Esociformes</taxon>
        <taxon>Umbridae</taxon>
        <taxon>Dallia</taxon>
    </lineage>
</organism>
<evidence type="ECO:0000313" key="2">
    <source>
        <dbReference type="Proteomes" id="UP001157502"/>
    </source>
</evidence>
<accession>A0ACC2GS21</accession>
<gene>
    <name evidence="1" type="ORF">DPEC_G00107550</name>
</gene>
<reference evidence="1" key="1">
    <citation type="submission" date="2021-05" db="EMBL/GenBank/DDBJ databases">
        <authorList>
            <person name="Pan Q."/>
            <person name="Jouanno E."/>
            <person name="Zahm M."/>
            <person name="Klopp C."/>
            <person name="Cabau C."/>
            <person name="Louis A."/>
            <person name="Berthelot C."/>
            <person name="Parey E."/>
            <person name="Roest Crollius H."/>
            <person name="Montfort J."/>
            <person name="Robinson-Rechavi M."/>
            <person name="Bouchez O."/>
            <person name="Lampietro C."/>
            <person name="Lopez Roques C."/>
            <person name="Donnadieu C."/>
            <person name="Postlethwait J."/>
            <person name="Bobe J."/>
            <person name="Dillon D."/>
            <person name="Chandos A."/>
            <person name="von Hippel F."/>
            <person name="Guiguen Y."/>
        </authorList>
    </citation>
    <scope>NUCLEOTIDE SEQUENCE</scope>
    <source>
        <strain evidence="1">YG-Jan2019</strain>
    </source>
</reference>
<dbReference type="Proteomes" id="UP001157502">
    <property type="component" value="Chromosome 9"/>
</dbReference>